<sequence length="224" mass="25457">MFMNVLNWESEWEHSHTLADSLKKSEKNGNIQRLCFMPGGWACFRSEGAVDNFLRNLSIQCGGKVITHMWWGGDDCGSSLWQDGRESRNVPSVESPEWDSLAKEVADKTAGWEACAAFHEKLDSCWETYIPKLRELTLKQIQEQSSEIAATMLCYGQLSKLSWQKTWIEYLNRLDDPLAVVRDALLAMLSALAQEKFDAAMWGLMDKADIEQGHSKEVGQEQTM</sequence>
<reference evidence="3" key="2">
    <citation type="submission" date="2017-05" db="EMBL/GenBank/DDBJ databases">
        <title>Improved OligoMM genomes.</title>
        <authorList>
            <person name="Garzetti D."/>
        </authorList>
    </citation>
    <scope>NUCLEOTIDE SEQUENCE [LARGE SCALE GENOMIC DNA]</scope>
    <source>
        <strain evidence="3">KB18</strain>
    </source>
</reference>
<dbReference type="KEGG" id="amur:ADH66_12945"/>
<reference evidence="2 4" key="3">
    <citation type="submission" date="2020-11" db="EMBL/GenBank/DDBJ databases">
        <title>Closed and high quality bacterial genomes of the OMM12 community.</title>
        <authorList>
            <person name="Marbouty M."/>
            <person name="Lamy-Besnier Q."/>
            <person name="Debarbieux L."/>
            <person name="Koszul R."/>
        </authorList>
    </citation>
    <scope>NUCLEOTIDE SEQUENCE [LARGE SCALE GENOMIC DNA]</scope>
    <source>
        <strain evidence="2 4">KB18</strain>
    </source>
</reference>
<reference evidence="1" key="1">
    <citation type="journal article" date="2017" name="Genome Announc.">
        <title>High-Quality Whole-Genome Sequences of the Oligo-Mouse-Microbiota Bacterial Community.</title>
        <authorList>
            <person name="Garzetti D."/>
            <person name="Brugiroux S."/>
            <person name="Bunk B."/>
            <person name="Pukall R."/>
            <person name="McCoy K.D."/>
            <person name="Macpherson A.J."/>
            <person name="Stecher B."/>
        </authorList>
    </citation>
    <scope>NUCLEOTIDE SEQUENCE</scope>
    <source>
        <strain evidence="1">KB18</strain>
    </source>
</reference>
<gene>
    <name evidence="1" type="ORF">ADH66_12945</name>
    <name evidence="2" type="ORF">I5Q82_03275</name>
</gene>
<proteinExistence type="predicted"/>
<dbReference type="Proteomes" id="UP000196710">
    <property type="component" value="Chromosome"/>
</dbReference>
<dbReference type="EMBL" id="CP065321">
    <property type="protein sequence ID" value="QQR30737.1"/>
    <property type="molecule type" value="Genomic_DNA"/>
</dbReference>
<name>A0A1Z2XSV2_9FIRM</name>
<dbReference type="AlphaFoldDB" id="A0A1Z2XSV2"/>
<accession>A0A1Z2XSV2</accession>
<organism evidence="2 4">
    <name type="scientific">Acutalibacter muris</name>
    <dbReference type="NCBI Taxonomy" id="1796620"/>
    <lineage>
        <taxon>Bacteria</taxon>
        <taxon>Bacillati</taxon>
        <taxon>Bacillota</taxon>
        <taxon>Clostridia</taxon>
        <taxon>Eubacteriales</taxon>
        <taxon>Acutalibacteraceae</taxon>
        <taxon>Acutalibacter</taxon>
    </lineage>
</organism>
<dbReference type="RefSeq" id="WP_066539932.1">
    <property type="nucleotide sequence ID" value="NZ_CP021422.1"/>
</dbReference>
<evidence type="ECO:0000313" key="3">
    <source>
        <dbReference type="Proteomes" id="UP000196710"/>
    </source>
</evidence>
<dbReference type="Proteomes" id="UP000596035">
    <property type="component" value="Chromosome"/>
</dbReference>
<protein>
    <submittedName>
        <fullName evidence="2">Uncharacterized protein</fullName>
    </submittedName>
</protein>
<dbReference type="EMBL" id="CP021422">
    <property type="protein sequence ID" value="ASB41479.1"/>
    <property type="molecule type" value="Genomic_DNA"/>
</dbReference>
<evidence type="ECO:0000313" key="4">
    <source>
        <dbReference type="Proteomes" id="UP000596035"/>
    </source>
</evidence>
<keyword evidence="3" id="KW-1185">Reference proteome</keyword>
<evidence type="ECO:0000313" key="1">
    <source>
        <dbReference type="EMBL" id="ASB41479.1"/>
    </source>
</evidence>
<evidence type="ECO:0000313" key="2">
    <source>
        <dbReference type="EMBL" id="QQR30737.1"/>
    </source>
</evidence>